<dbReference type="PANTHER" id="PTHR10039">
    <property type="entry name" value="AMELOGENIN"/>
    <property type="match status" value="1"/>
</dbReference>
<organism evidence="4 5">
    <name type="scientific">Morchella conica CCBAS932</name>
    <dbReference type="NCBI Taxonomy" id="1392247"/>
    <lineage>
        <taxon>Eukaryota</taxon>
        <taxon>Fungi</taxon>
        <taxon>Dikarya</taxon>
        <taxon>Ascomycota</taxon>
        <taxon>Pezizomycotina</taxon>
        <taxon>Pezizomycetes</taxon>
        <taxon>Pezizales</taxon>
        <taxon>Morchellaceae</taxon>
        <taxon>Morchella</taxon>
    </lineage>
</organism>
<accession>A0A3N4L6J3</accession>
<dbReference type="InterPro" id="IPR054471">
    <property type="entry name" value="GPIID_WHD"/>
</dbReference>
<dbReference type="Pfam" id="PF24883">
    <property type="entry name" value="NPHP3_N"/>
    <property type="match status" value="1"/>
</dbReference>
<dbReference type="STRING" id="1392247.A0A3N4L6J3"/>
<dbReference type="AlphaFoldDB" id="A0A3N4L6J3"/>
<protein>
    <recommendedName>
        <fullName evidence="6">NACHT domain-containing protein</fullName>
    </recommendedName>
</protein>
<keyword evidence="5" id="KW-1185">Reference proteome</keyword>
<dbReference type="InterPro" id="IPR027417">
    <property type="entry name" value="P-loop_NTPase"/>
</dbReference>
<evidence type="ECO:0000313" key="5">
    <source>
        <dbReference type="Proteomes" id="UP000277580"/>
    </source>
</evidence>
<sequence length="631" mass="72723">MAEIFGLVVNITTVIGLAGKLANLGYGYIGGVMNASNHAERLVEELNSLIHVLRILQNIVKNDPELEFTALQRLNGQKGPLEGCVWRLKLLQLKLKPKDRWRDKMKVLTWLLKEKETYEHISRIERDKSLFKLALGLDHMLLSKEIANHLKEIEKDTKDMKDLVQVQTAALDSFISKMESDQLAKQRNQILQWLYPKDPSLKHIEISGQRQAGTGKWLFKKPKFKNWIEEQPDFFLLCGYGIAGVGKTSTVIDYLYSQSLALSSNHAVAYIYLDYADKEHQKPIKILASLLKQLGNQGSFKEINELYEEFRLKEERPLARQLRSALITASRFFKRTFIVFDALDECDQGNQRKELLPLFLDLAKEGINVFFTSRPHPEDLQVFLDADAVNKMKTAAQDDDIELYIQQMIDDNPCAKRLVEKGNCRDDIISALKSCAKGMFLLVRFHIEHICQQPTVRHIRKELDKFRDSSSASGLWPLDPTYDRAMSILYSQTSNRRELGLTILSWLAHAKQPLTIEKFGMAVSIGPERYELDEHDLSDNKTLLDVCASLVTKDENSRIVRLAHYTIREYLLRRRIPEDASFRVAIGCTTYLAFDIFTHVPTWASEYQHNMRGFLLYVLVHFKSHIMECKE</sequence>
<evidence type="ECO:0000256" key="1">
    <source>
        <dbReference type="ARBA" id="ARBA00022737"/>
    </source>
</evidence>
<evidence type="ECO:0000313" key="4">
    <source>
        <dbReference type="EMBL" id="RPB13615.1"/>
    </source>
</evidence>
<evidence type="ECO:0008006" key="6">
    <source>
        <dbReference type="Google" id="ProtNLM"/>
    </source>
</evidence>
<evidence type="ECO:0000259" key="2">
    <source>
        <dbReference type="Pfam" id="PF22939"/>
    </source>
</evidence>
<dbReference type="Proteomes" id="UP000277580">
    <property type="component" value="Unassembled WGS sequence"/>
</dbReference>
<feature type="domain" description="Nephrocystin 3-like N-terminal" evidence="3">
    <location>
        <begin position="213"/>
        <end position="374"/>
    </location>
</feature>
<gene>
    <name evidence="4" type="ORF">P167DRAFT_521558</name>
</gene>
<dbReference type="InParanoid" id="A0A3N4L6J3"/>
<dbReference type="Pfam" id="PF22939">
    <property type="entry name" value="WHD_GPIID"/>
    <property type="match status" value="1"/>
</dbReference>
<dbReference type="Gene3D" id="3.40.50.300">
    <property type="entry name" value="P-loop containing nucleotide triphosphate hydrolases"/>
    <property type="match status" value="1"/>
</dbReference>
<dbReference type="SUPFAM" id="SSF52540">
    <property type="entry name" value="P-loop containing nucleoside triphosphate hydrolases"/>
    <property type="match status" value="1"/>
</dbReference>
<reference evidence="4 5" key="1">
    <citation type="journal article" date="2018" name="Nat. Ecol. Evol.">
        <title>Pezizomycetes genomes reveal the molecular basis of ectomycorrhizal truffle lifestyle.</title>
        <authorList>
            <person name="Murat C."/>
            <person name="Payen T."/>
            <person name="Noel B."/>
            <person name="Kuo A."/>
            <person name="Morin E."/>
            <person name="Chen J."/>
            <person name="Kohler A."/>
            <person name="Krizsan K."/>
            <person name="Balestrini R."/>
            <person name="Da Silva C."/>
            <person name="Montanini B."/>
            <person name="Hainaut M."/>
            <person name="Levati E."/>
            <person name="Barry K.W."/>
            <person name="Belfiori B."/>
            <person name="Cichocki N."/>
            <person name="Clum A."/>
            <person name="Dockter R.B."/>
            <person name="Fauchery L."/>
            <person name="Guy J."/>
            <person name="Iotti M."/>
            <person name="Le Tacon F."/>
            <person name="Lindquist E.A."/>
            <person name="Lipzen A."/>
            <person name="Malagnac F."/>
            <person name="Mello A."/>
            <person name="Molinier V."/>
            <person name="Miyauchi S."/>
            <person name="Poulain J."/>
            <person name="Riccioni C."/>
            <person name="Rubini A."/>
            <person name="Sitrit Y."/>
            <person name="Splivallo R."/>
            <person name="Traeger S."/>
            <person name="Wang M."/>
            <person name="Zifcakova L."/>
            <person name="Wipf D."/>
            <person name="Zambonelli A."/>
            <person name="Paolocci F."/>
            <person name="Nowrousian M."/>
            <person name="Ottonello S."/>
            <person name="Baldrian P."/>
            <person name="Spatafora J.W."/>
            <person name="Henrissat B."/>
            <person name="Nagy L.G."/>
            <person name="Aury J.M."/>
            <person name="Wincker P."/>
            <person name="Grigoriev I.V."/>
            <person name="Bonfante P."/>
            <person name="Martin F.M."/>
        </authorList>
    </citation>
    <scope>NUCLEOTIDE SEQUENCE [LARGE SCALE GENOMIC DNA]</scope>
    <source>
        <strain evidence="4 5">CCBAS932</strain>
    </source>
</reference>
<evidence type="ECO:0000259" key="3">
    <source>
        <dbReference type="Pfam" id="PF24883"/>
    </source>
</evidence>
<dbReference type="OrthoDB" id="448455at2759"/>
<name>A0A3N4L6J3_9PEZI</name>
<proteinExistence type="predicted"/>
<keyword evidence="1" id="KW-0677">Repeat</keyword>
<feature type="non-terminal residue" evidence="4">
    <location>
        <position position="631"/>
    </location>
</feature>
<feature type="domain" description="GPI inositol-deacylase winged helix" evidence="2">
    <location>
        <begin position="492"/>
        <end position="574"/>
    </location>
</feature>
<dbReference type="PANTHER" id="PTHR10039:SF16">
    <property type="entry name" value="GPI INOSITOL-DEACYLASE"/>
    <property type="match status" value="1"/>
</dbReference>
<dbReference type="EMBL" id="ML119122">
    <property type="protein sequence ID" value="RPB13615.1"/>
    <property type="molecule type" value="Genomic_DNA"/>
</dbReference>
<dbReference type="InterPro" id="IPR056884">
    <property type="entry name" value="NPHP3-like_N"/>
</dbReference>